<protein>
    <recommendedName>
        <fullName evidence="3">SPRY-associated domain-containing protein</fullName>
    </recommendedName>
</protein>
<dbReference type="PaxDb" id="8022-A0A060W9Q3"/>
<accession>A0A060W9Q3</accession>
<name>A0A060W9Q3_ONCMY</name>
<evidence type="ECO:0000256" key="1">
    <source>
        <dbReference type="ARBA" id="ARBA00022614"/>
    </source>
</evidence>
<organism evidence="4 5">
    <name type="scientific">Oncorhynchus mykiss</name>
    <name type="common">Rainbow trout</name>
    <name type="synonym">Salmo gairdneri</name>
    <dbReference type="NCBI Taxonomy" id="8022"/>
    <lineage>
        <taxon>Eukaryota</taxon>
        <taxon>Metazoa</taxon>
        <taxon>Chordata</taxon>
        <taxon>Craniata</taxon>
        <taxon>Vertebrata</taxon>
        <taxon>Euteleostomi</taxon>
        <taxon>Actinopterygii</taxon>
        <taxon>Neopterygii</taxon>
        <taxon>Teleostei</taxon>
        <taxon>Protacanthopterygii</taxon>
        <taxon>Salmoniformes</taxon>
        <taxon>Salmonidae</taxon>
        <taxon>Salmoninae</taxon>
        <taxon>Oncorhynchus</taxon>
    </lineage>
</organism>
<dbReference type="Proteomes" id="UP000193380">
    <property type="component" value="Chromosome 17"/>
</dbReference>
<evidence type="ECO:0000313" key="5">
    <source>
        <dbReference type="Proteomes" id="UP000193380"/>
    </source>
</evidence>
<evidence type="ECO:0000313" key="4">
    <source>
        <dbReference type="EMBL" id="CDQ61989.1"/>
    </source>
</evidence>
<dbReference type="InterPro" id="IPR043136">
    <property type="entry name" value="B30.2/SPRY_sf"/>
</dbReference>
<dbReference type="InterPro" id="IPR006574">
    <property type="entry name" value="PRY"/>
</dbReference>
<dbReference type="Pfam" id="PF13765">
    <property type="entry name" value="PRY"/>
    <property type="match status" value="1"/>
</dbReference>
<dbReference type="Gene3D" id="2.60.120.920">
    <property type="match status" value="1"/>
</dbReference>
<gene>
    <name evidence="4" type="ORF">GSONMT00066240001</name>
</gene>
<feature type="domain" description="SPRY-associated" evidence="3">
    <location>
        <begin position="220"/>
        <end position="255"/>
    </location>
</feature>
<keyword evidence="1" id="KW-0433">Leucine-rich repeat</keyword>
<dbReference type="PANTHER" id="PTHR24106">
    <property type="entry name" value="NACHT, LRR AND CARD DOMAINS-CONTAINING"/>
    <property type="match status" value="1"/>
</dbReference>
<proteinExistence type="predicted"/>
<dbReference type="AlphaFoldDB" id="A0A060W9Q3"/>
<evidence type="ECO:0000259" key="3">
    <source>
        <dbReference type="Pfam" id="PF13765"/>
    </source>
</evidence>
<keyword evidence="2" id="KW-0677">Repeat</keyword>
<reference evidence="4 5" key="1">
    <citation type="journal article" date="2014" name="Nat. Commun.">
        <title>The rainbow trout genome provides novel insights into evolution after whole-genome duplication in vertebrates.</title>
        <authorList>
            <person name="Berthelot C."/>
            <person name="Brunet F."/>
            <person name="Chalopin D."/>
            <person name="Juanchich A."/>
            <person name="Bernard M."/>
            <person name="Noel B."/>
            <person name="Bento P."/>
            <person name="Da Silva C."/>
            <person name="Labadie K."/>
            <person name="Alberti A."/>
            <person name="Aury J.M."/>
            <person name="Louis A."/>
            <person name="Dehais P."/>
            <person name="Bardou P."/>
            <person name="Montfort J."/>
            <person name="Klopp C."/>
            <person name="Cabau C."/>
            <person name="Gaspin C."/>
            <person name="Thorgaard G.H."/>
            <person name="Boussaha M."/>
            <person name="Quillet E."/>
            <person name="Guyomard R."/>
            <person name="Galiana D."/>
            <person name="Bobe J."/>
            <person name="Volff J.N."/>
            <person name="Genet C."/>
            <person name="Wincker P."/>
            <person name="Jaillon O."/>
            <person name="Roest Crollius H."/>
            <person name="Guiguen Y."/>
        </authorList>
    </citation>
    <scope>NUCLEOTIDE SEQUENCE [LARGE SCALE GENOMIC DNA]</scope>
</reference>
<sequence length="259" mass="29551">MRIVEYIKENIRDIPSGRCFNLFHCLNELNDHSLGQTLHAECLSEANLSPARWSSLVFVLLTSKEELDVFDQKIFSKSQKGLLRVSRPDLFHPSLCSSPNTLQVSPIFPTYPLGIYTCVFCLFVPVCLVCLKSTSGFSDPVIPQYLFYLDLLVLTLACSDSEPTCRFLVSAEGQTLPTWESWNQVTITQETQEVMLLSAGLVDPHQRLEKLKYVEGLCQTVFIKLFLSEKNRKVTRVIEEQPYPDHPERFDYSSCADRV</sequence>
<evidence type="ECO:0000256" key="2">
    <source>
        <dbReference type="ARBA" id="ARBA00022737"/>
    </source>
</evidence>
<dbReference type="EMBL" id="FR904393">
    <property type="protein sequence ID" value="CDQ61989.1"/>
    <property type="molecule type" value="Genomic_DNA"/>
</dbReference>
<dbReference type="InterPro" id="IPR051261">
    <property type="entry name" value="NLR"/>
</dbReference>